<dbReference type="RefSeq" id="WP_210804581.1">
    <property type="nucleotide sequence ID" value="NZ_JAGQDE010000044.1"/>
</dbReference>
<comment type="caution">
    <text evidence="1">The sequence shown here is derived from an EMBL/GenBank/DDBJ whole genome shotgun (WGS) entry which is preliminary data.</text>
</comment>
<organism evidence="1 2">
    <name type="scientific">Ideonella aquatica</name>
    <dbReference type="NCBI Taxonomy" id="2824119"/>
    <lineage>
        <taxon>Bacteria</taxon>
        <taxon>Pseudomonadati</taxon>
        <taxon>Pseudomonadota</taxon>
        <taxon>Betaproteobacteria</taxon>
        <taxon>Burkholderiales</taxon>
        <taxon>Sphaerotilaceae</taxon>
        <taxon>Ideonella</taxon>
    </lineage>
</organism>
<dbReference type="InterPro" id="IPR011990">
    <property type="entry name" value="TPR-like_helical_dom_sf"/>
</dbReference>
<proteinExistence type="predicted"/>
<dbReference type="AlphaFoldDB" id="A0A940YLP2"/>
<dbReference type="EMBL" id="JAGQDE010000044">
    <property type="protein sequence ID" value="MBQ0961899.1"/>
    <property type="molecule type" value="Genomic_DNA"/>
</dbReference>
<keyword evidence="2" id="KW-1185">Reference proteome</keyword>
<evidence type="ECO:0000313" key="1">
    <source>
        <dbReference type="EMBL" id="MBQ0961899.1"/>
    </source>
</evidence>
<sequence>MSRLIDSLDAAIAACQDPAQADCLRAERAAAQARSGHLAEARFMLKGLRVQAQRRGRSALAAWVPFLAGMIEHFEALSPQAIDHFGEAQQRAADVGLPRLQALALAWMSLCHFNARRFGGMVDTMVAAGQLDAGRDLGVQARLCLVRADASRLAGLHARAQQLYLRVRHSAMSQGDTAMLSAMAHNRNSGQVDRLGLLDALGGRTEDEARLALLEADSCSQLDLGMGNEGLVAMPPVMKARLYTVLQRWAEAVSLYDAALDEAAHTGMASLVPHMALNRAWCRWHLGDRQRAEQEARALAPLVDQQPDADDRAAGHARLAALLARCGDSAASARHQALAQAALDEFQAFQATLAAHLARVDAELGS</sequence>
<evidence type="ECO:0000313" key="2">
    <source>
        <dbReference type="Proteomes" id="UP000678374"/>
    </source>
</evidence>
<dbReference type="SUPFAM" id="SSF48452">
    <property type="entry name" value="TPR-like"/>
    <property type="match status" value="1"/>
</dbReference>
<evidence type="ECO:0008006" key="3">
    <source>
        <dbReference type="Google" id="ProtNLM"/>
    </source>
</evidence>
<name>A0A940YLP2_9BURK</name>
<gene>
    <name evidence="1" type="ORF">KAK06_23380</name>
</gene>
<dbReference type="Proteomes" id="UP000678374">
    <property type="component" value="Unassembled WGS sequence"/>
</dbReference>
<protein>
    <recommendedName>
        <fullName evidence="3">Tetratricopeptide repeat protein</fullName>
    </recommendedName>
</protein>
<accession>A0A940YLP2</accession>
<reference evidence="1" key="1">
    <citation type="submission" date="2021-04" db="EMBL/GenBank/DDBJ databases">
        <title>The genome sequence of Ideonella sp. 4Y11.</title>
        <authorList>
            <person name="Liu Y."/>
        </authorList>
    </citation>
    <scope>NUCLEOTIDE SEQUENCE</scope>
    <source>
        <strain evidence="1">4Y11</strain>
    </source>
</reference>